<dbReference type="PANTHER" id="PTHR20842:SF0">
    <property type="entry name" value="ALPHA-ASPARTYL DIPEPTIDASE"/>
    <property type="match status" value="1"/>
</dbReference>
<dbReference type="OrthoDB" id="9778515at2"/>
<dbReference type="GO" id="GO:0006508">
    <property type="term" value="P:proteolysis"/>
    <property type="evidence" value="ECO:0007669"/>
    <property type="project" value="UniProtKB-KW"/>
</dbReference>
<dbReference type="Proteomes" id="UP000095256">
    <property type="component" value="Unassembled WGS sequence"/>
</dbReference>
<evidence type="ECO:0000256" key="1">
    <source>
        <dbReference type="ARBA" id="ARBA00006534"/>
    </source>
</evidence>
<comment type="similarity">
    <text evidence="1">Belongs to the peptidase S51 family.</text>
</comment>
<dbReference type="SUPFAM" id="SSF52317">
    <property type="entry name" value="Class I glutamine amidotransferase-like"/>
    <property type="match status" value="1"/>
</dbReference>
<accession>A0A1E5KTG7</accession>
<keyword evidence="2" id="KW-0645">Protease</keyword>
<evidence type="ECO:0000256" key="3">
    <source>
        <dbReference type="ARBA" id="ARBA00022801"/>
    </source>
</evidence>
<dbReference type="InterPro" id="IPR005320">
    <property type="entry name" value="Peptidase_S51"/>
</dbReference>
<keyword evidence="4" id="KW-0720">Serine protease</keyword>
<dbReference type="Gene3D" id="3.40.50.880">
    <property type="match status" value="1"/>
</dbReference>
<dbReference type="InterPro" id="IPR029062">
    <property type="entry name" value="Class_I_gatase-like"/>
</dbReference>
<protein>
    <submittedName>
        <fullName evidence="5">Peptidase</fullName>
    </submittedName>
</protein>
<name>A0A1E5KTG7_9ENTE</name>
<evidence type="ECO:0000256" key="4">
    <source>
        <dbReference type="ARBA" id="ARBA00022825"/>
    </source>
</evidence>
<keyword evidence="3" id="KW-0378">Hydrolase</keyword>
<evidence type="ECO:0000313" key="6">
    <source>
        <dbReference type="Proteomes" id="UP000095256"/>
    </source>
</evidence>
<dbReference type="GO" id="GO:0008236">
    <property type="term" value="F:serine-type peptidase activity"/>
    <property type="evidence" value="ECO:0007669"/>
    <property type="project" value="UniProtKB-KW"/>
</dbReference>
<dbReference type="EMBL" id="MIEK01000056">
    <property type="protein sequence ID" value="OEH81177.1"/>
    <property type="molecule type" value="Genomic_DNA"/>
</dbReference>
<gene>
    <name evidence="5" type="ORF">BCR26_04840</name>
</gene>
<dbReference type="PANTHER" id="PTHR20842">
    <property type="entry name" value="PROTEASE S51 ALPHA-ASPARTYL DIPEPTIDASE"/>
    <property type="match status" value="1"/>
</dbReference>
<reference evidence="5 6" key="1">
    <citation type="submission" date="2016-09" db="EMBL/GenBank/DDBJ databases">
        <authorList>
            <person name="Capua I."/>
            <person name="De Benedictis P."/>
            <person name="Joannis T."/>
            <person name="Lombin L.H."/>
            <person name="Cattoli G."/>
        </authorList>
    </citation>
    <scope>NUCLEOTIDE SEQUENCE [LARGE SCALE GENOMIC DNA]</scope>
    <source>
        <strain evidence="5 6">LMG 25899</strain>
    </source>
</reference>
<organism evidence="5 6">
    <name type="scientific">Enterococcus rivorum</name>
    <dbReference type="NCBI Taxonomy" id="762845"/>
    <lineage>
        <taxon>Bacteria</taxon>
        <taxon>Bacillati</taxon>
        <taxon>Bacillota</taxon>
        <taxon>Bacilli</taxon>
        <taxon>Lactobacillales</taxon>
        <taxon>Enterococcaceae</taxon>
        <taxon>Enterococcus</taxon>
    </lineage>
</organism>
<dbReference type="Pfam" id="PF03575">
    <property type="entry name" value="Peptidase_S51"/>
    <property type="match status" value="1"/>
</dbReference>
<sequence>MKKLLLVSTFQNVSQIVKKVEPDLKNKKITFIPTASKVEKLGFFVKISKWKLKRLGLVVDELDIANASHETIKQKLQNNDYIYVSGGNTFYLLQELKRTGADRLIIEEIYKGKLYIGESAGAIIVAPTIDYSTEMDDKTKAPNLTEYTGLNLVDFYVVPHAEHWEFKKAVAKIIASYSNKLKLKVINDNQAIFVEGEKVTILEK</sequence>
<proteinExistence type="inferred from homology"/>
<dbReference type="CDD" id="cd03129">
    <property type="entry name" value="GAT1_Peptidase_E_like"/>
    <property type="match status" value="1"/>
</dbReference>
<dbReference type="AlphaFoldDB" id="A0A1E5KTG7"/>
<dbReference type="RefSeq" id="WP_069699765.1">
    <property type="nucleotide sequence ID" value="NZ_JAGGMA010000004.1"/>
</dbReference>
<evidence type="ECO:0000313" key="5">
    <source>
        <dbReference type="EMBL" id="OEH81177.1"/>
    </source>
</evidence>
<comment type="caution">
    <text evidence="5">The sequence shown here is derived from an EMBL/GenBank/DDBJ whole genome shotgun (WGS) entry which is preliminary data.</text>
</comment>
<evidence type="ECO:0000256" key="2">
    <source>
        <dbReference type="ARBA" id="ARBA00022670"/>
    </source>
</evidence>
<dbReference type="STRING" id="762845.BCR26_04840"/>
<keyword evidence="6" id="KW-1185">Reference proteome</keyword>